<feature type="transmembrane region" description="Helical" evidence="7">
    <location>
        <begin position="462"/>
        <end position="481"/>
    </location>
</feature>
<gene>
    <name evidence="9" type="ORF">Pmani_035821</name>
</gene>
<dbReference type="Pfam" id="PF00999">
    <property type="entry name" value="Na_H_Exchanger"/>
    <property type="match status" value="1"/>
</dbReference>
<reference evidence="9" key="1">
    <citation type="submission" date="2023-11" db="EMBL/GenBank/DDBJ databases">
        <title>Genome assemblies of two species of porcelain crab, Petrolisthes cinctipes and Petrolisthes manimaculis (Anomura: Porcellanidae).</title>
        <authorList>
            <person name="Angst P."/>
        </authorList>
    </citation>
    <scope>NUCLEOTIDE SEQUENCE</scope>
    <source>
        <strain evidence="9">PB745_02</strain>
        <tissue evidence="9">Gill</tissue>
    </source>
</reference>
<feature type="transmembrane region" description="Helical" evidence="7">
    <location>
        <begin position="372"/>
        <end position="398"/>
    </location>
</feature>
<keyword evidence="3 7" id="KW-0812">Transmembrane</keyword>
<evidence type="ECO:0000313" key="10">
    <source>
        <dbReference type="Proteomes" id="UP001292094"/>
    </source>
</evidence>
<keyword evidence="5 7" id="KW-0472">Membrane</keyword>
<dbReference type="InterPro" id="IPR051843">
    <property type="entry name" value="CPA1_transporter"/>
</dbReference>
<dbReference type="Gene3D" id="1.20.1530.20">
    <property type="match status" value="1"/>
</dbReference>
<dbReference type="AlphaFoldDB" id="A0AAE1NLL4"/>
<keyword evidence="4 7" id="KW-1133">Transmembrane helix</keyword>
<feature type="transmembrane region" description="Helical" evidence="7">
    <location>
        <begin position="336"/>
        <end position="360"/>
    </location>
</feature>
<keyword evidence="10" id="KW-1185">Reference proteome</keyword>
<dbReference type="InterPro" id="IPR038770">
    <property type="entry name" value="Na+/solute_symporter_sf"/>
</dbReference>
<evidence type="ECO:0000256" key="2">
    <source>
        <dbReference type="ARBA" id="ARBA00007367"/>
    </source>
</evidence>
<dbReference type="Proteomes" id="UP001292094">
    <property type="component" value="Unassembled WGS sequence"/>
</dbReference>
<evidence type="ECO:0000259" key="8">
    <source>
        <dbReference type="Pfam" id="PF00999"/>
    </source>
</evidence>
<feature type="transmembrane region" description="Helical" evidence="7">
    <location>
        <begin position="526"/>
        <end position="548"/>
    </location>
</feature>
<feature type="transmembrane region" description="Helical" evidence="7">
    <location>
        <begin position="307"/>
        <end position="330"/>
    </location>
</feature>
<organism evidence="9 10">
    <name type="scientific">Petrolisthes manimaculis</name>
    <dbReference type="NCBI Taxonomy" id="1843537"/>
    <lineage>
        <taxon>Eukaryota</taxon>
        <taxon>Metazoa</taxon>
        <taxon>Ecdysozoa</taxon>
        <taxon>Arthropoda</taxon>
        <taxon>Crustacea</taxon>
        <taxon>Multicrustacea</taxon>
        <taxon>Malacostraca</taxon>
        <taxon>Eumalacostraca</taxon>
        <taxon>Eucarida</taxon>
        <taxon>Decapoda</taxon>
        <taxon>Pleocyemata</taxon>
        <taxon>Anomura</taxon>
        <taxon>Galatheoidea</taxon>
        <taxon>Porcellanidae</taxon>
        <taxon>Petrolisthes</taxon>
    </lineage>
</organism>
<dbReference type="GO" id="GO:0016020">
    <property type="term" value="C:membrane"/>
    <property type="evidence" value="ECO:0007669"/>
    <property type="project" value="UniProtKB-SubCell"/>
</dbReference>
<evidence type="ECO:0000256" key="5">
    <source>
        <dbReference type="ARBA" id="ARBA00023136"/>
    </source>
</evidence>
<comment type="similarity">
    <text evidence="2">Belongs to the monovalent cation:proton antiporter 1 (CPA1) transporter (TC 2.A.36) family.</text>
</comment>
<dbReference type="GO" id="GO:0015297">
    <property type="term" value="F:antiporter activity"/>
    <property type="evidence" value="ECO:0007669"/>
    <property type="project" value="InterPro"/>
</dbReference>
<evidence type="ECO:0000256" key="3">
    <source>
        <dbReference type="ARBA" id="ARBA00022692"/>
    </source>
</evidence>
<feature type="transmembrane region" description="Helical" evidence="7">
    <location>
        <begin position="277"/>
        <end position="295"/>
    </location>
</feature>
<feature type="transmembrane region" description="Helical" evidence="7">
    <location>
        <begin position="437"/>
        <end position="456"/>
    </location>
</feature>
<proteinExistence type="inferred from homology"/>
<protein>
    <recommendedName>
        <fullName evidence="8">Cation/H+ exchanger transmembrane domain-containing protein</fullName>
    </recommendedName>
</protein>
<feature type="transmembrane region" description="Helical" evidence="7">
    <location>
        <begin position="195"/>
        <end position="214"/>
    </location>
</feature>
<feature type="region of interest" description="Disordered" evidence="6">
    <location>
        <begin position="39"/>
        <end position="59"/>
    </location>
</feature>
<dbReference type="InterPro" id="IPR006153">
    <property type="entry name" value="Cation/H_exchanger_TM"/>
</dbReference>
<evidence type="ECO:0000256" key="7">
    <source>
        <dbReference type="SAM" id="Phobius"/>
    </source>
</evidence>
<comment type="subcellular location">
    <subcellularLocation>
        <location evidence="1">Membrane</location>
        <topology evidence="1">Multi-pass membrane protein</topology>
    </subcellularLocation>
</comment>
<feature type="transmembrane region" description="Helical" evidence="7">
    <location>
        <begin position="410"/>
        <end position="430"/>
    </location>
</feature>
<name>A0AAE1NLL4_9EUCA</name>
<comment type="caution">
    <text evidence="9">The sequence shown here is derived from an EMBL/GenBank/DDBJ whole genome shotgun (WGS) entry which is preliminary data.</text>
</comment>
<evidence type="ECO:0000256" key="1">
    <source>
        <dbReference type="ARBA" id="ARBA00004141"/>
    </source>
</evidence>
<dbReference type="PANTHER" id="PTHR31102:SF1">
    <property type="entry name" value="CATION_H+ EXCHANGER DOMAIN-CONTAINING PROTEIN"/>
    <property type="match status" value="1"/>
</dbReference>
<evidence type="ECO:0000256" key="4">
    <source>
        <dbReference type="ARBA" id="ARBA00022989"/>
    </source>
</evidence>
<evidence type="ECO:0000313" key="9">
    <source>
        <dbReference type="EMBL" id="KAK4291344.1"/>
    </source>
</evidence>
<feature type="transmembrane region" description="Helical" evidence="7">
    <location>
        <begin position="560"/>
        <end position="580"/>
    </location>
</feature>
<evidence type="ECO:0000256" key="6">
    <source>
        <dbReference type="SAM" id="MobiDB-lite"/>
    </source>
</evidence>
<accession>A0AAE1NLL4</accession>
<feature type="domain" description="Cation/H+ exchanger transmembrane" evidence="8">
    <location>
        <begin position="231"/>
        <end position="613"/>
    </location>
</feature>
<sequence length="675" mass="72203">MFKCCGGRDVTMVLAGHGSWVSNCKLRFKRPANIPTFPEPPVLPFPSPPPPPHNRLPPPHQRPYRVSTPHCCCQPVTTPTHPEPPTRHPVQLMEKKRGSWCGELMETVNTEKQILDPPSLQTEDGSGLVNVELNTLMKDSEAVHHSAERKGCVAWCCSCLLPLSKNHNPLPPQPTLPQRLKYALLCPPHGRVGEVLVGVVLLGLVYGFFVAIMGDTALPGGNIFSLMVLFVVALVAGAAVTPLKLPPLLGMLVAGILLKSVPGLDYIGKNIDQEWSAILRNMALVVVLLRAGLGLDPAALKQLSLVVVRLAFCPCLVETVVVAIMTHLLLGFPWLWGLMLGFVLGAVTPAVIVPCMLVLAGDAYGVDKGIPTLVIAASSVDDVLAISGFGILMGITFAEGELWMVILKGPFEVVVGLLYGAVVGALCWVLPESSHNAAHVLRLAMVFFAGLFSLFGSQIVKLGGAGALGCLVVAFVAGYGWRKQGSVQHQAYVDDKLEILWLFFQPFLFALIGAEIQVDSLEGNTVWYGLATLAVGLVFRLLTSFLVVMGANLNVKERIFVALAWLPKATVQAAIGAQALDYAKKTNAGPEEEKLGQQVLTIAVLVILITAPVGAAAIMLSAPRLLSKPDNTTKESLQDIEKDTEMFMSGSVYVVEPSPKATKEGSYGGQTGQTA</sequence>
<dbReference type="EMBL" id="JAWZYT010005183">
    <property type="protein sequence ID" value="KAK4291344.1"/>
    <property type="molecule type" value="Genomic_DNA"/>
</dbReference>
<dbReference type="GO" id="GO:1902600">
    <property type="term" value="P:proton transmembrane transport"/>
    <property type="evidence" value="ECO:0007669"/>
    <property type="project" value="InterPro"/>
</dbReference>
<feature type="transmembrane region" description="Helical" evidence="7">
    <location>
        <begin position="226"/>
        <end position="257"/>
    </location>
</feature>
<feature type="transmembrane region" description="Helical" evidence="7">
    <location>
        <begin position="497"/>
        <end position="514"/>
    </location>
</feature>
<feature type="transmembrane region" description="Helical" evidence="7">
    <location>
        <begin position="600"/>
        <end position="620"/>
    </location>
</feature>
<dbReference type="PANTHER" id="PTHR31102">
    <property type="match status" value="1"/>
</dbReference>